<evidence type="ECO:0000259" key="2">
    <source>
        <dbReference type="Pfam" id="PF05763"/>
    </source>
</evidence>
<dbReference type="KEGG" id="pya:PYCH_17270"/>
<name>F8AHL5_PYRYC</name>
<organism evidence="3 4">
    <name type="scientific">Pyrococcus yayanosii (strain CH1 / JCM 16557)</name>
    <dbReference type="NCBI Taxonomy" id="529709"/>
    <lineage>
        <taxon>Archaea</taxon>
        <taxon>Methanobacteriati</taxon>
        <taxon>Methanobacteriota</taxon>
        <taxon>Thermococci</taxon>
        <taxon>Thermococcales</taxon>
        <taxon>Thermococcaceae</taxon>
        <taxon>Pyrococcus</taxon>
    </lineage>
</organism>
<keyword evidence="1" id="KW-0812">Transmembrane</keyword>
<proteinExistence type="predicted"/>
<gene>
    <name evidence="3" type="ordered locus">PYCH_17270</name>
</gene>
<feature type="domain" description="DUF835" evidence="2">
    <location>
        <begin position="173"/>
        <end position="305"/>
    </location>
</feature>
<keyword evidence="4" id="KW-1185">Reference proteome</keyword>
<dbReference type="Pfam" id="PF05763">
    <property type="entry name" value="DUF835"/>
    <property type="match status" value="1"/>
</dbReference>
<evidence type="ECO:0000313" key="3">
    <source>
        <dbReference type="EMBL" id="AEH25386.1"/>
    </source>
</evidence>
<keyword evidence="1" id="KW-0472">Membrane</keyword>
<dbReference type="Proteomes" id="UP000008386">
    <property type="component" value="Chromosome"/>
</dbReference>
<dbReference type="HOGENOM" id="CLU_067022_1_0_2"/>
<accession>F8AHL5</accession>
<dbReference type="eggNOG" id="arCOG03799">
    <property type="taxonomic scope" value="Archaea"/>
</dbReference>
<feature type="transmembrane region" description="Helical" evidence="1">
    <location>
        <begin position="50"/>
        <end position="69"/>
    </location>
</feature>
<dbReference type="AlphaFoldDB" id="F8AHL5"/>
<dbReference type="STRING" id="529709.PYCH_17270"/>
<evidence type="ECO:0000313" key="4">
    <source>
        <dbReference type="Proteomes" id="UP000008386"/>
    </source>
</evidence>
<dbReference type="EMBL" id="CP002779">
    <property type="protein sequence ID" value="AEH25386.1"/>
    <property type="molecule type" value="Genomic_DNA"/>
</dbReference>
<dbReference type="InterPro" id="IPR008553">
    <property type="entry name" value="DUF835"/>
</dbReference>
<sequence length="328" mass="37417">MWTRPSFSLQDTGTTTRSVSLGLINVIQKRYLTESDLIIIRMPAIVSLGYFLRDLIIMTIALLVVLTILKLMGKAKEMLSYRAFKVGILTALLSFLLIITAQVIGILINTTILFHRYEDWQVIRSILLTVAAILLFVTVLLFYLPFGRGEYMVVRIATEPSLEKSWGAYWGEREKCYGVFKRLLELRLPGIAVSRDPPEVFRRKLGLKITPVIWISKVEHEEAVSPTRLEYLIEYLKNFLTKAELDKVVLIDCIDYLILENGERAVFKFLTTLKDLAALNRGIVLVTIDKDTLSERAFSFLTNELRPISELKVEEPEAFYSEGSKGEA</sequence>
<feature type="transmembrane region" description="Helical" evidence="1">
    <location>
        <begin position="89"/>
        <end position="114"/>
    </location>
</feature>
<feature type="transmembrane region" description="Helical" evidence="1">
    <location>
        <begin position="126"/>
        <end position="146"/>
    </location>
</feature>
<protein>
    <recommendedName>
        <fullName evidence="2">DUF835 domain-containing protein</fullName>
    </recommendedName>
</protein>
<evidence type="ECO:0000256" key="1">
    <source>
        <dbReference type="SAM" id="Phobius"/>
    </source>
</evidence>
<reference evidence="3 4" key="1">
    <citation type="journal article" date="2011" name="J. Bacteriol.">
        <title>Complete genome sequence of the obligate piezophilic hyperthermophilic archaeon Pyrococcus yayanosii CH1.</title>
        <authorList>
            <person name="Jun X."/>
            <person name="Lupeng L."/>
            <person name="Minjuan X."/>
            <person name="Oger P."/>
            <person name="Fengping W."/>
            <person name="Jebbar M."/>
            <person name="Xiang X."/>
        </authorList>
    </citation>
    <scope>NUCLEOTIDE SEQUENCE [LARGE SCALE GENOMIC DNA]</scope>
    <source>
        <strain evidence="4">CH1 / JCM 16557</strain>
    </source>
</reference>
<keyword evidence="1" id="KW-1133">Transmembrane helix</keyword>